<sequence length="263" mass="29218">MTSTLRSSFTKDQQLPGKSINEARENYVGALETLERALIPAFNAADEAPGPLWETLGWNDTTEPLNSLVRTLPPLEVSPADKEKFKAFGREFLGPLTTARDALGLAAKWAEPSFYNETQTFPDKIKYFGFTESHHKKLLAALETGKLLAEWKCAVNDDAVAKENDAKVKTVKVCFQALQGAVHSARSKEKDRALDIGGLFVGDELAAMSLADSTDRKTFATLNTTKADVMEDSLVMVRRREAWIWTKSLPNCASKHFSTLYLW</sequence>
<organism evidence="1 2">
    <name type="scientific">Naganishia adeliensis</name>
    <dbReference type="NCBI Taxonomy" id="92952"/>
    <lineage>
        <taxon>Eukaryota</taxon>
        <taxon>Fungi</taxon>
        <taxon>Dikarya</taxon>
        <taxon>Basidiomycota</taxon>
        <taxon>Agaricomycotina</taxon>
        <taxon>Tremellomycetes</taxon>
        <taxon>Filobasidiales</taxon>
        <taxon>Filobasidiaceae</taxon>
        <taxon>Naganishia</taxon>
    </lineage>
</organism>
<proteinExistence type="predicted"/>
<protein>
    <submittedName>
        <fullName evidence="1">Uncharacterized protein</fullName>
    </submittedName>
</protein>
<evidence type="ECO:0000313" key="2">
    <source>
        <dbReference type="Proteomes" id="UP001230649"/>
    </source>
</evidence>
<dbReference type="EMBL" id="JASBWS010000064">
    <property type="protein sequence ID" value="KAJ9102301.1"/>
    <property type="molecule type" value="Genomic_DNA"/>
</dbReference>
<reference evidence="1" key="1">
    <citation type="submission" date="2023-04" db="EMBL/GenBank/DDBJ databases">
        <title>Draft Genome sequencing of Naganishia species isolated from polar environments using Oxford Nanopore Technology.</title>
        <authorList>
            <person name="Leo P."/>
            <person name="Venkateswaran K."/>
        </authorList>
    </citation>
    <scope>NUCLEOTIDE SEQUENCE</scope>
    <source>
        <strain evidence="1">MNA-CCFEE 5262</strain>
    </source>
</reference>
<name>A0ACC2VU40_9TREE</name>
<keyword evidence="2" id="KW-1185">Reference proteome</keyword>
<dbReference type="Proteomes" id="UP001230649">
    <property type="component" value="Unassembled WGS sequence"/>
</dbReference>
<comment type="caution">
    <text evidence="1">The sequence shown here is derived from an EMBL/GenBank/DDBJ whole genome shotgun (WGS) entry which is preliminary data.</text>
</comment>
<evidence type="ECO:0000313" key="1">
    <source>
        <dbReference type="EMBL" id="KAJ9102301.1"/>
    </source>
</evidence>
<gene>
    <name evidence="1" type="ORF">QFC20_004994</name>
</gene>
<accession>A0ACC2VU40</accession>